<feature type="region of interest" description="Disordered" evidence="2">
    <location>
        <begin position="343"/>
        <end position="370"/>
    </location>
</feature>
<feature type="domain" description="CusB-like beta-barrel" evidence="5">
    <location>
        <begin position="248"/>
        <end position="289"/>
    </location>
</feature>
<dbReference type="Pfam" id="PF25917">
    <property type="entry name" value="BSH_RND"/>
    <property type="match status" value="1"/>
</dbReference>
<evidence type="ECO:0000259" key="4">
    <source>
        <dbReference type="Pfam" id="PF25917"/>
    </source>
</evidence>
<dbReference type="InterPro" id="IPR050739">
    <property type="entry name" value="MFP"/>
</dbReference>
<dbReference type="PANTHER" id="PTHR30386">
    <property type="entry name" value="MEMBRANE FUSION SUBUNIT OF EMRAB-TOLC MULTIDRUG EFFLUX PUMP"/>
    <property type="match status" value="1"/>
</dbReference>
<sequence length="370" mass="39232">MTTNLRFRAFAGFTVAATLAGAFLILNHPESEASEQSTDDAYVQADFTVIVSQVAGTITRVDVADHQEVRAGAPLASIDDRDLRIAADNAKAHIASAQATIDGLQAQIARQLSTIEQARAAVAATGANLKLAEANRSRFANLARDGSGTVQAQQQAEAQWDIQRAARERDLAGLHSAEQQTAILRADLEKARANLLSAQAEKATADLNLSYARVTAPVSGVVAQRSARVGGYARVGQPLLTLVPLDAVYVEANFRETQLAHVRAGQPVTITVDALPNIRLQGRVESLGPASGISFSTTPPHNATGNFTKIVQRLPVRIRLEPGQEAARQLRVGMSVRPRIDVSAERPEIARAGRDAAGNAASATPSPPRT</sequence>
<geneLocation type="plasmid" evidence="6 7">
    <name>pLLRS-1</name>
</geneLocation>
<accession>A0ABX7ZK96</accession>
<reference evidence="6 7" key="1">
    <citation type="journal article" date="2021" name="Phytopathology">
        <title>Complete genome sequence of Ralstonia syzygii subsp. indonesiensis strain LLRS-1, isolated from wilted tobacco in China.</title>
        <authorList>
            <person name="Lu C.H."/>
            <person name="Li J.Y."/>
            <person name="Mi M.G."/>
            <person name="Lin Z.L."/>
            <person name="Jiang N."/>
            <person name="Gai X."/>
            <person name="Ma J.H."/>
            <person name="Lei L.P."/>
            <person name="Xia Z.Y."/>
        </authorList>
    </citation>
    <scope>NUCLEOTIDE SEQUENCE [LARGE SCALE GENOMIC DNA]</scope>
    <source>
        <strain evidence="6 7">LLRS-1</strain>
    </source>
</reference>
<dbReference type="Gene3D" id="2.40.50.100">
    <property type="match status" value="1"/>
</dbReference>
<organism evidence="6 7">
    <name type="scientific">Ralstonia syzygii</name>
    <dbReference type="NCBI Taxonomy" id="28097"/>
    <lineage>
        <taxon>Bacteria</taxon>
        <taxon>Pseudomonadati</taxon>
        <taxon>Pseudomonadota</taxon>
        <taxon>Betaproteobacteria</taxon>
        <taxon>Burkholderiales</taxon>
        <taxon>Burkholderiaceae</taxon>
        <taxon>Ralstonia</taxon>
        <taxon>Ralstonia solanacearum species complex</taxon>
    </lineage>
</organism>
<dbReference type="Proteomes" id="UP000677898">
    <property type="component" value="Plasmid pLLRS-1"/>
</dbReference>
<dbReference type="Gene3D" id="2.40.30.170">
    <property type="match status" value="1"/>
</dbReference>
<keyword evidence="3" id="KW-1133">Transmembrane helix</keyword>
<evidence type="ECO:0000259" key="5">
    <source>
        <dbReference type="Pfam" id="PF25954"/>
    </source>
</evidence>
<feature type="domain" description="Multidrug resistance protein MdtA-like barrel-sandwich hybrid" evidence="4">
    <location>
        <begin position="50"/>
        <end position="240"/>
    </location>
</feature>
<dbReference type="RefSeq" id="WP_211905719.1">
    <property type="nucleotide sequence ID" value="NZ_CP046730.1"/>
</dbReference>
<feature type="coiled-coil region" evidence="1">
    <location>
        <begin position="87"/>
        <end position="135"/>
    </location>
</feature>
<keyword evidence="1" id="KW-0175">Coiled coil</keyword>
<keyword evidence="3" id="KW-0812">Transmembrane</keyword>
<dbReference type="Gene3D" id="1.10.287.470">
    <property type="entry name" value="Helix hairpin bin"/>
    <property type="match status" value="1"/>
</dbReference>
<dbReference type="Pfam" id="PF25954">
    <property type="entry name" value="Beta-barrel_RND_2"/>
    <property type="match status" value="1"/>
</dbReference>
<keyword evidence="3" id="KW-0472">Membrane</keyword>
<feature type="transmembrane region" description="Helical" evidence="3">
    <location>
        <begin position="7"/>
        <end position="26"/>
    </location>
</feature>
<evidence type="ECO:0000313" key="7">
    <source>
        <dbReference type="Proteomes" id="UP000677898"/>
    </source>
</evidence>
<feature type="compositionally biased region" description="Basic and acidic residues" evidence="2">
    <location>
        <begin position="343"/>
        <end position="354"/>
    </location>
</feature>
<dbReference type="EMBL" id="CP046730">
    <property type="protein sequence ID" value="QUP55737.1"/>
    <property type="molecule type" value="Genomic_DNA"/>
</dbReference>
<evidence type="ECO:0000256" key="1">
    <source>
        <dbReference type="SAM" id="Coils"/>
    </source>
</evidence>
<keyword evidence="6" id="KW-0614">Plasmid</keyword>
<protein>
    <submittedName>
        <fullName evidence="6">HlyD family efflux transporter periplasmic adaptor subunit</fullName>
    </submittedName>
</protein>
<keyword evidence="7" id="KW-1185">Reference proteome</keyword>
<dbReference type="InterPro" id="IPR058625">
    <property type="entry name" value="MdtA-like_BSH"/>
</dbReference>
<dbReference type="InterPro" id="IPR058792">
    <property type="entry name" value="Beta-barrel_RND_2"/>
</dbReference>
<dbReference type="PANTHER" id="PTHR30386:SF24">
    <property type="entry name" value="MULTIDRUG RESISTANCE EFFLUX PUMP"/>
    <property type="match status" value="1"/>
</dbReference>
<dbReference type="SUPFAM" id="SSF111369">
    <property type="entry name" value="HlyD-like secretion proteins"/>
    <property type="match status" value="2"/>
</dbReference>
<name>A0ABX7ZK96_9RALS</name>
<feature type="coiled-coil region" evidence="1">
    <location>
        <begin position="174"/>
        <end position="208"/>
    </location>
</feature>
<proteinExistence type="predicted"/>
<gene>
    <name evidence="6" type="ORF">GO998_18475</name>
</gene>
<evidence type="ECO:0000256" key="2">
    <source>
        <dbReference type="SAM" id="MobiDB-lite"/>
    </source>
</evidence>
<evidence type="ECO:0000313" key="6">
    <source>
        <dbReference type="EMBL" id="QUP55737.1"/>
    </source>
</evidence>
<evidence type="ECO:0000256" key="3">
    <source>
        <dbReference type="SAM" id="Phobius"/>
    </source>
</evidence>